<dbReference type="GO" id="GO:0006508">
    <property type="term" value="P:proteolysis"/>
    <property type="evidence" value="ECO:0007669"/>
    <property type="project" value="UniProtKB-KW"/>
</dbReference>
<dbReference type="RefSeq" id="WP_150783843.1">
    <property type="nucleotide sequence ID" value="NZ_CABVII010000007.1"/>
</dbReference>
<name>A0A5E7J8Z0_PSEFL</name>
<dbReference type="PANTHER" id="PTHR20842">
    <property type="entry name" value="PROTEASE S51 ALPHA-ASPARTYL DIPEPTIDASE"/>
    <property type="match status" value="1"/>
</dbReference>
<proteinExistence type="inferred from homology"/>
<evidence type="ECO:0000256" key="1">
    <source>
        <dbReference type="ARBA" id="ARBA00006534"/>
    </source>
</evidence>
<keyword evidence="3 5" id="KW-0378">Hydrolase</keyword>
<dbReference type="AlphaFoldDB" id="A0A5E7J8Z0"/>
<dbReference type="Pfam" id="PF03575">
    <property type="entry name" value="Peptidase_S51"/>
    <property type="match status" value="1"/>
</dbReference>
<dbReference type="OrthoDB" id="9778515at2"/>
<evidence type="ECO:0000256" key="4">
    <source>
        <dbReference type="ARBA" id="ARBA00022825"/>
    </source>
</evidence>
<dbReference type="PANTHER" id="PTHR20842:SF0">
    <property type="entry name" value="ALPHA-ASPARTYL DIPEPTIDASE"/>
    <property type="match status" value="1"/>
</dbReference>
<keyword evidence="5" id="KW-0224">Dipeptidase</keyword>
<dbReference type="GO" id="GO:0008236">
    <property type="term" value="F:serine-type peptidase activity"/>
    <property type="evidence" value="ECO:0007669"/>
    <property type="project" value="UniProtKB-KW"/>
</dbReference>
<dbReference type="SUPFAM" id="SSF52317">
    <property type="entry name" value="Class I glutamine amidotransferase-like"/>
    <property type="match status" value="1"/>
</dbReference>
<reference evidence="5 6" key="1">
    <citation type="submission" date="2019-09" db="EMBL/GenBank/DDBJ databases">
        <authorList>
            <person name="Chandra G."/>
            <person name="Truman W A."/>
        </authorList>
    </citation>
    <scope>NUCLEOTIDE SEQUENCE [LARGE SCALE GENOMIC DNA]</scope>
    <source>
        <strain evidence="5">PS862</strain>
    </source>
</reference>
<dbReference type="Gene3D" id="3.40.50.880">
    <property type="match status" value="1"/>
</dbReference>
<protein>
    <submittedName>
        <fullName evidence="5">Peptidase E</fullName>
        <ecNumber evidence="5">3.4.13.21</ecNumber>
    </submittedName>
</protein>
<dbReference type="Proteomes" id="UP000385207">
    <property type="component" value="Unassembled WGS sequence"/>
</dbReference>
<gene>
    <name evidence="5" type="primary">pepE</name>
    <name evidence="5" type="ORF">PS862_02078</name>
</gene>
<keyword evidence="2" id="KW-0645">Protease</keyword>
<evidence type="ECO:0000313" key="5">
    <source>
        <dbReference type="EMBL" id="VVO85801.1"/>
    </source>
</evidence>
<dbReference type="GO" id="GO:0016805">
    <property type="term" value="F:dipeptidase activity"/>
    <property type="evidence" value="ECO:0007669"/>
    <property type="project" value="UniProtKB-KW"/>
</dbReference>
<keyword evidence="4" id="KW-0720">Serine protease</keyword>
<evidence type="ECO:0000256" key="2">
    <source>
        <dbReference type="ARBA" id="ARBA00022670"/>
    </source>
</evidence>
<dbReference type="EC" id="3.4.13.21" evidence="5"/>
<dbReference type="CDD" id="cd03146">
    <property type="entry name" value="GAT1_Peptidase_E"/>
    <property type="match status" value="1"/>
</dbReference>
<accession>A0A5E7J8Z0</accession>
<dbReference type="EMBL" id="CABVII010000007">
    <property type="protein sequence ID" value="VVO85801.1"/>
    <property type="molecule type" value="Genomic_DNA"/>
</dbReference>
<dbReference type="InterPro" id="IPR029062">
    <property type="entry name" value="Class_I_gatase-like"/>
</dbReference>
<organism evidence="5 6">
    <name type="scientific">Pseudomonas fluorescens</name>
    <dbReference type="NCBI Taxonomy" id="294"/>
    <lineage>
        <taxon>Bacteria</taxon>
        <taxon>Pseudomonadati</taxon>
        <taxon>Pseudomonadota</taxon>
        <taxon>Gammaproteobacteria</taxon>
        <taxon>Pseudomonadales</taxon>
        <taxon>Pseudomonadaceae</taxon>
        <taxon>Pseudomonas</taxon>
    </lineage>
</organism>
<evidence type="ECO:0000256" key="3">
    <source>
        <dbReference type="ARBA" id="ARBA00022801"/>
    </source>
</evidence>
<sequence length="239" mass="25916">MKLITIGGGEISQLETLELDYFICSQTGKREPNALFIPTASGDAEGYCKSFQHVYGEQLGCNVDFLLATKSNFSQQDAIQKILNADLVYVGGGNTQKMLAIWRDHGIDVALRQAGQNGTVLSGLSAGAICWYEAGLSDSDRFAVSDASSWSLKRLEALGFLPGVFCPHLDKEQRHEPLLNLVRSSGETAVACDNGAAIFWDNDSAQVFTSLPGAHAYIYTEQTGEVRVDRFASGEKLPL</sequence>
<dbReference type="InterPro" id="IPR005320">
    <property type="entry name" value="Peptidase_S51"/>
</dbReference>
<comment type="similarity">
    <text evidence="1">Belongs to the peptidase S51 family.</text>
</comment>
<evidence type="ECO:0000313" key="6">
    <source>
        <dbReference type="Proteomes" id="UP000385207"/>
    </source>
</evidence>